<dbReference type="InterPro" id="IPR017871">
    <property type="entry name" value="ABC_transporter-like_CS"/>
</dbReference>
<keyword evidence="5" id="KW-0547">Nucleotide-binding</keyword>
<dbReference type="GO" id="GO:0005524">
    <property type="term" value="F:ATP binding"/>
    <property type="evidence" value="ECO:0007669"/>
    <property type="project" value="UniProtKB-KW"/>
</dbReference>
<dbReference type="InterPro" id="IPR029481">
    <property type="entry name" value="ABC_trans_N"/>
</dbReference>
<dbReference type="SUPFAM" id="SSF52540">
    <property type="entry name" value="P-loop containing nucleoside triphosphate hydrolases"/>
    <property type="match status" value="2"/>
</dbReference>
<accession>A0AA38LT84</accession>
<evidence type="ECO:0000256" key="6">
    <source>
        <dbReference type="ARBA" id="ARBA00022840"/>
    </source>
</evidence>
<feature type="transmembrane region" description="Helical" evidence="11">
    <location>
        <begin position="667"/>
        <end position="689"/>
    </location>
</feature>
<gene>
    <name evidence="13" type="ORF">MKK02DRAFT_37232</name>
</gene>
<feature type="domain" description="ABC transporter" evidence="12">
    <location>
        <begin position="167"/>
        <end position="417"/>
    </location>
</feature>
<dbReference type="InterPro" id="IPR034001">
    <property type="entry name" value="ABCG_PDR_1"/>
</dbReference>
<feature type="transmembrane region" description="Helical" evidence="11">
    <location>
        <begin position="604"/>
        <end position="627"/>
    </location>
</feature>
<comment type="caution">
    <text evidence="13">The sequence shown here is derived from an EMBL/GenBank/DDBJ whole genome shotgun (WGS) entry which is preliminary data.</text>
</comment>
<feature type="transmembrane region" description="Helical" evidence="11">
    <location>
        <begin position="1212"/>
        <end position="1231"/>
    </location>
</feature>
<dbReference type="GeneID" id="77728802"/>
<organism evidence="13 14">
    <name type="scientific">Dioszegia hungarica</name>
    <dbReference type="NCBI Taxonomy" id="4972"/>
    <lineage>
        <taxon>Eukaryota</taxon>
        <taxon>Fungi</taxon>
        <taxon>Dikarya</taxon>
        <taxon>Basidiomycota</taxon>
        <taxon>Agaricomycotina</taxon>
        <taxon>Tremellomycetes</taxon>
        <taxon>Tremellales</taxon>
        <taxon>Bulleribasidiaceae</taxon>
        <taxon>Dioszegia</taxon>
    </lineage>
</organism>
<comment type="catalytic activity">
    <reaction evidence="9">
        <text>itraconazole(in) + ATP + H2O = itraconazole(out) + ADP + phosphate + H(+)</text>
        <dbReference type="Rhea" id="RHEA:33503"/>
        <dbReference type="ChEBI" id="CHEBI:6076"/>
        <dbReference type="ChEBI" id="CHEBI:15377"/>
        <dbReference type="ChEBI" id="CHEBI:15378"/>
        <dbReference type="ChEBI" id="CHEBI:30616"/>
        <dbReference type="ChEBI" id="CHEBI:43474"/>
        <dbReference type="ChEBI" id="CHEBI:456216"/>
    </reaction>
    <physiologicalReaction direction="left-to-right" evidence="9">
        <dbReference type="Rhea" id="RHEA:33504"/>
    </physiologicalReaction>
</comment>
<comment type="similarity">
    <text evidence="2">Belongs to the ABC transporter superfamily. ABCG family. PDR (TC 3.A.1.205) subfamily.</text>
</comment>
<dbReference type="GO" id="GO:0016020">
    <property type="term" value="C:membrane"/>
    <property type="evidence" value="ECO:0007669"/>
    <property type="project" value="UniProtKB-SubCell"/>
</dbReference>
<evidence type="ECO:0000256" key="10">
    <source>
        <dbReference type="SAM" id="MobiDB-lite"/>
    </source>
</evidence>
<dbReference type="Pfam" id="PF19055">
    <property type="entry name" value="ABC2_membrane_7"/>
    <property type="match status" value="1"/>
</dbReference>
<dbReference type="GO" id="GO:0016887">
    <property type="term" value="F:ATP hydrolysis activity"/>
    <property type="evidence" value="ECO:0007669"/>
    <property type="project" value="InterPro"/>
</dbReference>
<dbReference type="CDD" id="cd03233">
    <property type="entry name" value="ABCG_PDR_domain1"/>
    <property type="match status" value="1"/>
</dbReference>
<keyword evidence="14" id="KW-1185">Reference proteome</keyword>
<feature type="transmembrane region" description="Helical" evidence="11">
    <location>
        <begin position="1243"/>
        <end position="1267"/>
    </location>
</feature>
<feature type="region of interest" description="Disordered" evidence="10">
    <location>
        <begin position="1"/>
        <end position="37"/>
    </location>
</feature>
<dbReference type="InterPro" id="IPR043926">
    <property type="entry name" value="ABCG_dom"/>
</dbReference>
<dbReference type="EMBL" id="JAKWFO010000005">
    <property type="protein sequence ID" value="KAI9636657.1"/>
    <property type="molecule type" value="Genomic_DNA"/>
</dbReference>
<dbReference type="CDD" id="cd03232">
    <property type="entry name" value="ABCG_PDR_domain2"/>
    <property type="match status" value="1"/>
</dbReference>
<feature type="transmembrane region" description="Helical" evidence="11">
    <location>
        <begin position="1364"/>
        <end position="1382"/>
    </location>
</feature>
<dbReference type="GO" id="GO:0140359">
    <property type="term" value="F:ABC-type transporter activity"/>
    <property type="evidence" value="ECO:0007669"/>
    <property type="project" value="InterPro"/>
</dbReference>
<evidence type="ECO:0000256" key="4">
    <source>
        <dbReference type="ARBA" id="ARBA00022692"/>
    </source>
</evidence>
<feature type="transmembrane region" description="Helical" evidence="11">
    <location>
        <begin position="562"/>
        <end position="584"/>
    </location>
</feature>
<dbReference type="InterPro" id="IPR027417">
    <property type="entry name" value="P-loop_NTPase"/>
</dbReference>
<evidence type="ECO:0000256" key="3">
    <source>
        <dbReference type="ARBA" id="ARBA00022448"/>
    </source>
</evidence>
<dbReference type="Pfam" id="PF01061">
    <property type="entry name" value="ABC2_membrane"/>
    <property type="match status" value="2"/>
</dbReference>
<dbReference type="Proteomes" id="UP001164286">
    <property type="component" value="Unassembled WGS sequence"/>
</dbReference>
<dbReference type="Pfam" id="PF00005">
    <property type="entry name" value="ABC_tran"/>
    <property type="match status" value="2"/>
</dbReference>
<dbReference type="InterPro" id="IPR010929">
    <property type="entry name" value="PDR_CDR_ABC"/>
</dbReference>
<evidence type="ECO:0000256" key="7">
    <source>
        <dbReference type="ARBA" id="ARBA00022989"/>
    </source>
</evidence>
<protein>
    <submittedName>
        <fullName evidence="13">Xenobiotic-transporting ATPase</fullName>
    </submittedName>
</protein>
<dbReference type="InterPro" id="IPR003439">
    <property type="entry name" value="ABC_transporter-like_ATP-bd"/>
</dbReference>
<dbReference type="PROSITE" id="PS00211">
    <property type="entry name" value="ABC_TRANSPORTER_1"/>
    <property type="match status" value="1"/>
</dbReference>
<feature type="transmembrane region" description="Helical" evidence="11">
    <location>
        <begin position="1484"/>
        <end position="1503"/>
    </location>
</feature>
<keyword evidence="8 11" id="KW-0472">Membrane</keyword>
<evidence type="ECO:0000313" key="14">
    <source>
        <dbReference type="Proteomes" id="UP001164286"/>
    </source>
</evidence>
<keyword evidence="7 11" id="KW-1133">Transmembrane helix</keyword>
<feature type="transmembrane region" description="Helical" evidence="11">
    <location>
        <begin position="639"/>
        <end position="661"/>
    </location>
</feature>
<dbReference type="PROSITE" id="PS50893">
    <property type="entry name" value="ABC_TRANSPORTER_2"/>
    <property type="match status" value="2"/>
</dbReference>
<evidence type="ECO:0000256" key="9">
    <source>
        <dbReference type="ARBA" id="ARBA00051750"/>
    </source>
</evidence>
<evidence type="ECO:0000256" key="11">
    <source>
        <dbReference type="SAM" id="Phobius"/>
    </source>
</evidence>
<dbReference type="InterPro" id="IPR013525">
    <property type="entry name" value="ABC2_TM"/>
</dbReference>
<feature type="transmembrane region" description="Helical" evidence="11">
    <location>
        <begin position="533"/>
        <end position="550"/>
    </location>
</feature>
<feature type="compositionally biased region" description="Basic and acidic residues" evidence="10">
    <location>
        <begin position="1509"/>
        <end position="1538"/>
    </location>
</feature>
<comment type="subcellular location">
    <subcellularLocation>
        <location evidence="1">Membrane</location>
        <topology evidence="1">Multi-pass membrane protein</topology>
    </subcellularLocation>
</comment>
<dbReference type="Pfam" id="PF06422">
    <property type="entry name" value="PDR_CDR"/>
    <property type="match status" value="1"/>
</dbReference>
<reference evidence="13" key="1">
    <citation type="journal article" date="2022" name="G3 (Bethesda)">
        <title>High quality genome of the basidiomycete yeast Dioszegia hungarica PDD-24b-2 isolated from cloud water.</title>
        <authorList>
            <person name="Jarrige D."/>
            <person name="Haridas S."/>
            <person name="Bleykasten-Grosshans C."/>
            <person name="Joly M."/>
            <person name="Nadalig T."/>
            <person name="Sancelme M."/>
            <person name="Vuilleumier S."/>
            <person name="Grigoriev I.V."/>
            <person name="Amato P."/>
            <person name="Bringel F."/>
        </authorList>
    </citation>
    <scope>NUCLEOTIDE SEQUENCE</scope>
    <source>
        <strain evidence="13">PDD-24b-2</strain>
    </source>
</reference>
<evidence type="ECO:0000256" key="5">
    <source>
        <dbReference type="ARBA" id="ARBA00022741"/>
    </source>
</evidence>
<feature type="compositionally biased region" description="Polar residues" evidence="10">
    <location>
        <begin position="805"/>
        <end position="820"/>
    </location>
</feature>
<dbReference type="InterPro" id="IPR034003">
    <property type="entry name" value="ABCG_PDR_2"/>
</dbReference>
<dbReference type="InterPro" id="IPR003593">
    <property type="entry name" value="AAA+_ATPase"/>
</dbReference>
<proteinExistence type="inferred from homology"/>
<keyword evidence="6" id="KW-0067">ATP-binding</keyword>
<keyword evidence="4 11" id="KW-0812">Transmembrane</keyword>
<evidence type="ECO:0000256" key="1">
    <source>
        <dbReference type="ARBA" id="ARBA00004141"/>
    </source>
</evidence>
<dbReference type="FunFam" id="3.40.50.300:FF:000054">
    <property type="entry name" value="ABC multidrug transporter atrF"/>
    <property type="match status" value="1"/>
</dbReference>
<name>A0AA38LT84_9TREE</name>
<evidence type="ECO:0000256" key="2">
    <source>
        <dbReference type="ARBA" id="ARBA00006012"/>
    </source>
</evidence>
<evidence type="ECO:0000256" key="8">
    <source>
        <dbReference type="ARBA" id="ARBA00023136"/>
    </source>
</evidence>
<feature type="transmembrane region" description="Helical" evidence="11">
    <location>
        <begin position="1288"/>
        <end position="1313"/>
    </location>
</feature>
<dbReference type="RefSeq" id="XP_052946434.1">
    <property type="nucleotide sequence ID" value="XM_053089597.1"/>
</dbReference>
<feature type="region of interest" description="Disordered" evidence="10">
    <location>
        <begin position="1508"/>
        <end position="1538"/>
    </location>
</feature>
<feature type="region of interest" description="Disordered" evidence="10">
    <location>
        <begin position="57"/>
        <end position="78"/>
    </location>
</feature>
<dbReference type="PANTHER" id="PTHR19241">
    <property type="entry name" value="ATP-BINDING CASSETTE TRANSPORTER"/>
    <property type="match status" value="1"/>
</dbReference>
<dbReference type="Gene3D" id="3.40.50.300">
    <property type="entry name" value="P-loop containing nucleotide triphosphate hydrolases"/>
    <property type="match status" value="2"/>
</dbReference>
<keyword evidence="3" id="KW-0813">Transport</keyword>
<feature type="region of interest" description="Disordered" evidence="10">
    <location>
        <begin position="805"/>
        <end position="844"/>
    </location>
</feature>
<dbReference type="Pfam" id="PF14510">
    <property type="entry name" value="ABC_trans_N"/>
    <property type="match status" value="1"/>
</dbReference>
<evidence type="ECO:0000259" key="12">
    <source>
        <dbReference type="PROSITE" id="PS50893"/>
    </source>
</evidence>
<sequence>MSYHQAGGLPTTYEDSSAGPVSGASPTNGEYPSAPPIFQTPAETITTREQEITALARQMSRRSSIGGAHHPPSSPLNLVRQLTGRSGVSNAPVPPEKLFKYEEDSDLDPFSANFNARKYVKGMAGLSEEAGNQRLAGVSYKNMSVHGFGSDADFQKTVGNLPIAMLNQARELMSSRKRKVQILDGIDGVLESGEMLVVLGPPGSGCTTLLKTIAGEMNGLYLDEATDMNYRGITPEQMMGQFRGEAIYTAEVDVHFPNMTVGQTLAFAAEARAPRVIPGGLSRQEYASHSRDVMMSVFGIPHTMNTIVGNDFIRGVSGGERKRVTICEAALSGAPLQCWDNSTRGLDSANAIEFVKNLRMGAEFLGTTSVVAIYQAPQSAYDLFDKVCVLYEGEQIFFGRIGEAKQYFLDMGFQCPEQQTVPDFLTSLTSASERTPKEGMEHEVPQTPVEFAARWKKSPQYKALMEEIAQFEQKHPVHGERYDQFLESRRTQQSKRIRAGSPYTMSYGQQVKLCLRRGFWRLRADPSLTITQLFGNVVMSLIIASVFFNLQPTTASFYQRGSLLFFAILINAFGAALEILTLYAQRPIVEKHTQYAFYHSSAEAFASMACDLPYKVVNAILSNLTLYFMTNLRREPGAFFFYLFVSFVATLTMSMIFRSIAALSRQFVSAMTPAAIIMVALIIYTGFAIPVTLMRGWARWINYINPIGYAFESLMINEFHDRDFSCSQFVPSGPGYENLPANARACAVQGAQLGQDFVNGDIYIETAYAYYYIHKWRNVGRKYISAQKSKGEILVFPRGRIPKSLKSTASDAESQTSGQTKTEKVSAATGTDAPVKGKNGKAKTGADQVEDGIIQRQTSTFSWKDVVYDIKIKGEARRILDHVDGWVKPGTLTALMGVSGAGKTTLLDVLATRVTMGVVTGEILVDGAERDVSFQRKTGYVQQQDLHLATSTVREALQFSALLRQPKHVSKQEKIDYVEEVLKLLEMDGYADAIVGVPGEGLNVEQRKRLTIGVELVAKPALLLFLDEPTSGLDSQTSWNILQLLRKLTSAGQAILCTIHQPSAILFENFDRLLFLARGGRTVYFGEVGSGSHILIDYFVKNGAPPCPKGENPAEWMLSAIGAAPGSHTDVDWHQAWLDSEERVGVRNELDNIKTTRPREVEEEKRNAPAPSAEQTKIDKAAFKEFAAPTWTQARIVMTRVFQQYWRTPSYIYSKFLLSIAVALFVGFSFFKADTSQAGLQSQLFSAFMIFLMFSQLCQQIMPNFVVQRSLYEVRERPSKTYSWKIFVLSNIAVEIPWSLLVGTVFFFCWYYPIGYYRNAGWTDAIASRGATMWLLMVQFFWFTATFAIAIIAGMDSAETAGNVANLMFSLCLIFCGVLIQAQNLPRFWIFMYRVSPFTYFVEAILGVAVAGAPAQCSSTEIVRVISPTGTCADFLGAYQSFAGGTILNPQSTGECEFCSIATTDVFLSQVGISFSNRWRDSGIIWVFIIFNIFAAVFLYWLARVPKKSGKESGSKADKKEADKKKVKSPESEKPETV</sequence>
<feature type="compositionally biased region" description="Basic and acidic residues" evidence="10">
    <location>
        <begin position="1151"/>
        <end position="1167"/>
    </location>
</feature>
<feature type="domain" description="ABC transporter" evidence="12">
    <location>
        <begin position="861"/>
        <end position="1103"/>
    </location>
</feature>
<evidence type="ECO:0000313" key="13">
    <source>
        <dbReference type="EMBL" id="KAI9636657.1"/>
    </source>
</evidence>
<feature type="transmembrane region" description="Helical" evidence="11">
    <location>
        <begin position="1333"/>
        <end position="1352"/>
    </location>
</feature>
<feature type="region of interest" description="Disordered" evidence="10">
    <location>
        <begin position="1151"/>
        <end position="1174"/>
    </location>
</feature>
<dbReference type="SMART" id="SM00382">
    <property type="entry name" value="AAA"/>
    <property type="match status" value="2"/>
</dbReference>